<proteinExistence type="predicted"/>
<evidence type="ECO:0000313" key="1">
    <source>
        <dbReference type="EMBL" id="OLR94630.1"/>
    </source>
</evidence>
<gene>
    <name evidence="1" type="ORF">BJP25_12935</name>
</gene>
<dbReference type="OrthoDB" id="3692970at2"/>
<dbReference type="AlphaFoldDB" id="A0A1Q9LRI6"/>
<name>A0A1Q9LRI6_9PSEU</name>
<evidence type="ECO:0000313" key="2">
    <source>
        <dbReference type="Proteomes" id="UP000186040"/>
    </source>
</evidence>
<protein>
    <submittedName>
        <fullName evidence="1">Antitoxin</fullName>
    </submittedName>
</protein>
<dbReference type="SUPFAM" id="SSF47598">
    <property type="entry name" value="Ribbon-helix-helix"/>
    <property type="match status" value="1"/>
</dbReference>
<dbReference type="Proteomes" id="UP000186040">
    <property type="component" value="Unassembled WGS sequence"/>
</dbReference>
<accession>A0A1Q9LRI6</accession>
<keyword evidence="2" id="KW-1185">Reference proteome</keyword>
<dbReference type="InterPro" id="IPR010985">
    <property type="entry name" value="Ribbon_hlx_hlx"/>
</dbReference>
<dbReference type="Gene3D" id="1.10.1220.10">
    <property type="entry name" value="Met repressor-like"/>
    <property type="match status" value="1"/>
</dbReference>
<dbReference type="RefSeq" id="WP_075974008.1">
    <property type="nucleotide sequence ID" value="NZ_MKQR01000007.1"/>
</dbReference>
<sequence>MKLSVSLPEEDVRFLDEYLARAGSASRSSVISEAIGLLRRSSLAEEYAAAFAEWDTGEDAELWDRTAPDASDAAVDAPR</sequence>
<dbReference type="InterPro" id="IPR013321">
    <property type="entry name" value="Arc_rbn_hlx_hlx"/>
</dbReference>
<comment type="caution">
    <text evidence="1">The sequence shown here is derived from an EMBL/GenBank/DDBJ whole genome shotgun (WGS) entry which is preliminary data.</text>
</comment>
<dbReference type="EMBL" id="MKQR01000007">
    <property type="protein sequence ID" value="OLR94630.1"/>
    <property type="molecule type" value="Genomic_DNA"/>
</dbReference>
<dbReference type="STRING" id="1193682.BJP25_12935"/>
<organism evidence="1 2">
    <name type="scientific">Actinokineospora bangkokensis</name>
    <dbReference type="NCBI Taxonomy" id="1193682"/>
    <lineage>
        <taxon>Bacteria</taxon>
        <taxon>Bacillati</taxon>
        <taxon>Actinomycetota</taxon>
        <taxon>Actinomycetes</taxon>
        <taxon>Pseudonocardiales</taxon>
        <taxon>Pseudonocardiaceae</taxon>
        <taxon>Actinokineospora</taxon>
    </lineage>
</organism>
<dbReference type="GO" id="GO:0006355">
    <property type="term" value="P:regulation of DNA-templated transcription"/>
    <property type="evidence" value="ECO:0007669"/>
    <property type="project" value="InterPro"/>
</dbReference>
<reference evidence="1 2" key="1">
    <citation type="submission" date="2016-10" db="EMBL/GenBank/DDBJ databases">
        <title>The Draft Genome Sequence of Actinokineospora bangkokensis 44EHWT reveals the biosynthetic pathway of antifungal compounds Thailandins with unusual extender unit butylmalonyl-CoA.</title>
        <authorList>
            <person name="Greule A."/>
            <person name="Intra B."/>
            <person name="Flemming S."/>
            <person name="Rommel M.G."/>
            <person name="Panbangred W."/>
            <person name="Bechthold A."/>
        </authorList>
    </citation>
    <scope>NUCLEOTIDE SEQUENCE [LARGE SCALE GENOMIC DNA]</scope>
    <source>
        <strain evidence="1 2">44EHW</strain>
    </source>
</reference>
<dbReference type="CDD" id="cd22231">
    <property type="entry name" value="RHH_NikR_HicB-like"/>
    <property type="match status" value="1"/>
</dbReference>